<dbReference type="Proteomes" id="UP000580839">
    <property type="component" value="Unassembled WGS sequence"/>
</dbReference>
<organism evidence="1 2">
    <name type="scientific">Eiseniibacteriota bacterium</name>
    <dbReference type="NCBI Taxonomy" id="2212470"/>
    <lineage>
        <taxon>Bacteria</taxon>
        <taxon>Candidatus Eiseniibacteriota</taxon>
    </lineage>
</organism>
<dbReference type="SUPFAM" id="SSF88713">
    <property type="entry name" value="Glycoside hydrolase/deacetylase"/>
    <property type="match status" value="1"/>
</dbReference>
<name>A0A849SEZ4_UNCEI</name>
<evidence type="ECO:0000313" key="1">
    <source>
        <dbReference type="EMBL" id="NOT33051.1"/>
    </source>
</evidence>
<protein>
    <submittedName>
        <fullName evidence="1">Uncharacterized protein</fullName>
    </submittedName>
</protein>
<accession>A0A849SEZ4</accession>
<sequence>MSLDWHRLKAVVIESDDWGLSAWAPDDQAARVLADTPVWRSTAGKHYGRSTLESADDVRTLARELLEIRGGDGFPPVLQANTIMAAPDYARLEPPQFEVEELPLVTFPATPSRWSRPGLWDAIAEAIALGVWWPELHGLHHLPAAAWLAALRRGISDARRAHEQQSCVCEAVQASSEYDPSEPLELRHRNLAAAFDRFEHLFGRAPLSMCAPDYRWDDALERDAEARGLLNFQGHGEREGRTAPRLQRFFRRMRFPDWNGRRFYLPPRIAFEPRGHAAPPGPAGRDAALRGASDAWGRGQPAVVSTHRANYAHLDPEWSTNGRSALVDLVSRLSALGATFLVDAEVRALAEHGWSTRPIGDRAVLVRYHAAPRTPIRIPAPSGVTGVVLGEIVAVAHAELSFADGAAEVRLDPGEYLLEWRRD</sequence>
<dbReference type="GO" id="GO:0005975">
    <property type="term" value="P:carbohydrate metabolic process"/>
    <property type="evidence" value="ECO:0007669"/>
    <property type="project" value="InterPro"/>
</dbReference>
<gene>
    <name evidence="1" type="ORF">HOP12_02660</name>
</gene>
<dbReference type="AlphaFoldDB" id="A0A849SEZ4"/>
<dbReference type="InterPro" id="IPR011330">
    <property type="entry name" value="Glyco_hydro/deAcase_b/a-brl"/>
</dbReference>
<proteinExistence type="predicted"/>
<evidence type="ECO:0000313" key="2">
    <source>
        <dbReference type="Proteomes" id="UP000580839"/>
    </source>
</evidence>
<comment type="caution">
    <text evidence="1">The sequence shown here is derived from an EMBL/GenBank/DDBJ whole genome shotgun (WGS) entry which is preliminary data.</text>
</comment>
<reference evidence="1 2" key="1">
    <citation type="submission" date="2020-04" db="EMBL/GenBank/DDBJ databases">
        <title>Metagenomic profiling of ammonia- and methane-oxidizing microorganisms in a Dutch drinking water treatment plant.</title>
        <authorList>
            <person name="Poghosyan L."/>
            <person name="Leucker S."/>
        </authorList>
    </citation>
    <scope>NUCLEOTIDE SEQUENCE [LARGE SCALE GENOMIC DNA]</scope>
    <source>
        <strain evidence="1">S-RSF-IL-03</strain>
    </source>
</reference>
<dbReference type="EMBL" id="JABFRW010000026">
    <property type="protein sequence ID" value="NOT33051.1"/>
    <property type="molecule type" value="Genomic_DNA"/>
</dbReference>